<dbReference type="Proteomes" id="UP000199323">
    <property type="component" value="Unassembled WGS sequence"/>
</dbReference>
<feature type="compositionally biased region" description="Pro residues" evidence="3">
    <location>
        <begin position="60"/>
        <end position="72"/>
    </location>
</feature>
<feature type="region of interest" description="Disordered" evidence="3">
    <location>
        <begin position="52"/>
        <end position="100"/>
    </location>
</feature>
<dbReference type="OrthoDB" id="56883at2"/>
<dbReference type="PRINTS" id="PR00922">
    <property type="entry name" value="DADACBPTASE3"/>
</dbReference>
<dbReference type="RefSeq" id="WP_093715527.1">
    <property type="nucleotide sequence ID" value="NZ_FONG01000014.1"/>
</dbReference>
<feature type="compositionally biased region" description="Low complexity" evidence="3">
    <location>
        <begin position="73"/>
        <end position="100"/>
    </location>
</feature>
<reference evidence="4 5" key="1">
    <citation type="submission" date="2016-10" db="EMBL/GenBank/DDBJ databases">
        <authorList>
            <person name="de Groot N.N."/>
        </authorList>
    </citation>
    <scope>NUCLEOTIDE SEQUENCE [LARGE SCALE GENOMIC DNA]</scope>
    <source>
        <strain evidence="4 5">CGMCC 4.3510</strain>
    </source>
</reference>
<dbReference type="NCBIfam" id="TIGR00666">
    <property type="entry name" value="PBP4"/>
    <property type="match status" value="1"/>
</dbReference>
<evidence type="ECO:0000313" key="5">
    <source>
        <dbReference type="Proteomes" id="UP000199323"/>
    </source>
</evidence>
<evidence type="ECO:0000256" key="2">
    <source>
        <dbReference type="ARBA" id="ARBA00022801"/>
    </source>
</evidence>
<dbReference type="GO" id="GO:0004185">
    <property type="term" value="F:serine-type carboxypeptidase activity"/>
    <property type="evidence" value="ECO:0007669"/>
    <property type="project" value="InterPro"/>
</dbReference>
<dbReference type="GO" id="GO:0006508">
    <property type="term" value="P:proteolysis"/>
    <property type="evidence" value="ECO:0007669"/>
    <property type="project" value="InterPro"/>
</dbReference>
<keyword evidence="4" id="KW-0121">Carboxypeptidase</keyword>
<sequence>MPLGRTWQVVAGSAAIGLAVALGAVAASGPWDSGQRTAERRHAADRDRVLAAAGHRHTPPPRTPAVTPPAPSAAPVLLPAPASATGAGKGASAGSASATGTAPDPAALKALLDPLMASDGLGTLRTGIVVDAATGTVLYDHRAATPSTPASTTKLATATAALATLGAGHRLTTTVVLGKDGRVVLVGGGDPTLELGGLADDTAAALKARGATSVRLGYDTSLYSGSSLHPIGHNENLAPVTALMVREGRLDDSDSGTADRSFTPARDAADAFADLLRDRGITVEGAVSEHSGRGGTRLAAHQSAPLDELVERMLTNSDNDLAEALARQVARATGRPASFAGGAAAIPDVLRRLGVPLPGASFHDGSGLDGTDKVAATTLARILALAASPAHPELRPVLTGLPVAGFTGTLADRFRATRGAGVVHAKTGTLTGTNTIAGTTVTPAGRLLAFAFLTDGTTDADAAQSALDRLATALTR</sequence>
<proteinExistence type="inferred from homology"/>
<dbReference type="InterPro" id="IPR012338">
    <property type="entry name" value="Beta-lactam/transpept-like"/>
</dbReference>
<dbReference type="SUPFAM" id="SSF56601">
    <property type="entry name" value="beta-lactamase/transpeptidase-like"/>
    <property type="match status" value="1"/>
</dbReference>
<keyword evidence="4" id="KW-0645">Protease</keyword>
<evidence type="ECO:0000256" key="1">
    <source>
        <dbReference type="ARBA" id="ARBA00006096"/>
    </source>
</evidence>
<organism evidence="4 5">
    <name type="scientific">Actinacidiphila alni</name>
    <dbReference type="NCBI Taxonomy" id="380248"/>
    <lineage>
        <taxon>Bacteria</taxon>
        <taxon>Bacillati</taxon>
        <taxon>Actinomycetota</taxon>
        <taxon>Actinomycetes</taxon>
        <taxon>Kitasatosporales</taxon>
        <taxon>Streptomycetaceae</taxon>
        <taxon>Actinacidiphila</taxon>
    </lineage>
</organism>
<comment type="similarity">
    <text evidence="1">Belongs to the peptidase S13 family.</text>
</comment>
<dbReference type="PANTHER" id="PTHR30023">
    <property type="entry name" value="D-ALANYL-D-ALANINE CARBOXYPEPTIDASE"/>
    <property type="match status" value="1"/>
</dbReference>
<dbReference type="Pfam" id="PF02113">
    <property type="entry name" value="Peptidase_S13"/>
    <property type="match status" value="2"/>
</dbReference>
<evidence type="ECO:0000256" key="3">
    <source>
        <dbReference type="SAM" id="MobiDB-lite"/>
    </source>
</evidence>
<dbReference type="InterPro" id="IPR000667">
    <property type="entry name" value="Peptidase_S13"/>
</dbReference>
<accession>A0A1I2IP43</accession>
<dbReference type="EMBL" id="FONG01000014">
    <property type="protein sequence ID" value="SFF44034.1"/>
    <property type="molecule type" value="Genomic_DNA"/>
</dbReference>
<keyword evidence="2" id="KW-0378">Hydrolase</keyword>
<dbReference type="GO" id="GO:0000270">
    <property type="term" value="P:peptidoglycan metabolic process"/>
    <property type="evidence" value="ECO:0007669"/>
    <property type="project" value="TreeGrafter"/>
</dbReference>
<protein>
    <submittedName>
        <fullName evidence="4">D-alanyl-D-alanine carboxypeptidase / D-alanyl-D-alanine-endopeptidase (Penicillin-binding protein 4)</fullName>
    </submittedName>
</protein>
<name>A0A1I2IP43_9ACTN</name>
<gene>
    <name evidence="4" type="ORF">SAMN05216251_11490</name>
</gene>
<evidence type="ECO:0000313" key="4">
    <source>
        <dbReference type="EMBL" id="SFF44034.1"/>
    </source>
</evidence>
<dbReference type="PANTHER" id="PTHR30023:SF0">
    <property type="entry name" value="PENICILLIN-SENSITIVE CARBOXYPEPTIDASE A"/>
    <property type="match status" value="1"/>
</dbReference>
<keyword evidence="5" id="KW-1185">Reference proteome</keyword>
<dbReference type="Gene3D" id="3.40.710.10">
    <property type="entry name" value="DD-peptidase/beta-lactamase superfamily"/>
    <property type="match status" value="2"/>
</dbReference>
<dbReference type="STRING" id="380248.SAMN05216251_11490"/>
<dbReference type="AlphaFoldDB" id="A0A1I2IP43"/>